<organism evidence="1 2">
    <name type="scientific">Aspergillus ibericus CBS 121593</name>
    <dbReference type="NCBI Taxonomy" id="1448316"/>
    <lineage>
        <taxon>Eukaryota</taxon>
        <taxon>Fungi</taxon>
        <taxon>Dikarya</taxon>
        <taxon>Ascomycota</taxon>
        <taxon>Pezizomycotina</taxon>
        <taxon>Eurotiomycetes</taxon>
        <taxon>Eurotiomycetidae</taxon>
        <taxon>Eurotiales</taxon>
        <taxon>Aspergillaceae</taxon>
        <taxon>Aspergillus</taxon>
        <taxon>Aspergillus subgen. Circumdati</taxon>
    </lineage>
</organism>
<evidence type="ECO:0000313" key="1">
    <source>
        <dbReference type="EMBL" id="RAK98208.1"/>
    </source>
</evidence>
<dbReference type="VEuPathDB" id="FungiDB:BO80DRAFT_163820"/>
<protein>
    <submittedName>
        <fullName evidence="1">Uncharacterized protein</fullName>
    </submittedName>
</protein>
<name>A0A395GTC7_9EURO</name>
<keyword evidence="2" id="KW-1185">Reference proteome</keyword>
<dbReference type="AlphaFoldDB" id="A0A395GTC7"/>
<accession>A0A395GTC7</accession>
<gene>
    <name evidence="1" type="ORF">BO80DRAFT_163820</name>
</gene>
<dbReference type="EMBL" id="KZ824455">
    <property type="protein sequence ID" value="RAK98208.1"/>
    <property type="molecule type" value="Genomic_DNA"/>
</dbReference>
<evidence type="ECO:0000313" key="2">
    <source>
        <dbReference type="Proteomes" id="UP000249402"/>
    </source>
</evidence>
<dbReference type="RefSeq" id="XP_025572536.1">
    <property type="nucleotide sequence ID" value="XM_025713882.1"/>
</dbReference>
<sequence>MITDACFLLLAGNLRFQLASRYPLNFFVNPRCFLFKDFHDLLVPSEADPTERTRTDGLPDVRHSMLKKTLTFEVLAGSLLYLELTSLKRSIMFLAHSRRFMYVKRDTEKAQA</sequence>
<reference evidence="1 2" key="1">
    <citation type="submission" date="2018-02" db="EMBL/GenBank/DDBJ databases">
        <title>The genomes of Aspergillus section Nigri reveals drivers in fungal speciation.</title>
        <authorList>
            <consortium name="DOE Joint Genome Institute"/>
            <person name="Vesth T.C."/>
            <person name="Nybo J."/>
            <person name="Theobald S."/>
            <person name="Brandl J."/>
            <person name="Frisvad J.C."/>
            <person name="Nielsen K.F."/>
            <person name="Lyhne E.K."/>
            <person name="Kogle M.E."/>
            <person name="Kuo A."/>
            <person name="Riley R."/>
            <person name="Clum A."/>
            <person name="Nolan M."/>
            <person name="Lipzen A."/>
            <person name="Salamov A."/>
            <person name="Henrissat B."/>
            <person name="Wiebenga A."/>
            <person name="De vries R.P."/>
            <person name="Grigoriev I.V."/>
            <person name="Mortensen U.H."/>
            <person name="Andersen M.R."/>
            <person name="Baker S.E."/>
        </authorList>
    </citation>
    <scope>NUCLEOTIDE SEQUENCE [LARGE SCALE GENOMIC DNA]</scope>
    <source>
        <strain evidence="1 2">CBS 121593</strain>
    </source>
</reference>
<proteinExistence type="predicted"/>
<dbReference type="Proteomes" id="UP000249402">
    <property type="component" value="Unassembled WGS sequence"/>
</dbReference>
<dbReference type="GeneID" id="37218747"/>